<keyword evidence="3" id="KW-1185">Reference proteome</keyword>
<dbReference type="Gene3D" id="3.40.50.300">
    <property type="entry name" value="P-loop containing nucleotide triphosphate hydrolases"/>
    <property type="match status" value="2"/>
</dbReference>
<dbReference type="SMART" id="SM00487">
    <property type="entry name" value="DEXDc"/>
    <property type="match status" value="1"/>
</dbReference>
<gene>
    <name evidence="2" type="ORF">GCM10009760_30750</name>
</gene>
<reference evidence="3" key="1">
    <citation type="journal article" date="2019" name="Int. J. Syst. Evol. Microbiol.">
        <title>The Global Catalogue of Microorganisms (GCM) 10K type strain sequencing project: providing services to taxonomists for standard genome sequencing and annotation.</title>
        <authorList>
            <consortium name="The Broad Institute Genomics Platform"/>
            <consortium name="The Broad Institute Genome Sequencing Center for Infectious Disease"/>
            <person name="Wu L."/>
            <person name="Ma J."/>
        </authorList>
    </citation>
    <scope>NUCLEOTIDE SEQUENCE [LARGE SCALE GENOMIC DNA]</scope>
    <source>
        <strain evidence="3">JCM 14560</strain>
    </source>
</reference>
<keyword evidence="2" id="KW-0347">Helicase</keyword>
<sequence length="607" mass="66765">MAPLFSDADPHAAVRAAAAPSHHLSPAFPGRAPWGTAGKLRAWQQGALDRYIEKQPRDFLAVATPGAGKTTFALTLASYLLHNHLVQQITVVAPTEHLKKQWAEAAARIGIRLDPAYSSGPLSKDYHGIVVTYAGVGVNPMLHRNRTEARKTLVIMDEIHHAGDSKSWGEACAEAFEPAVRRLALTGTPFRSDTNPIPFVSYEAGSDGIRKSVADYTYGYGHALADHVVRPVIFLSYSGNMRWRTKSGDELEARLGEPMTKDLIAQAWRTALAPQGEWIPNVLRAADKRLTEVRKAIPDAGGLVIATDQNAARAYAKMIREITGQGATVVLSDETEASQRITDFAEGDSRWMVAVRMVSEGVDVPRLAVGVYATSISTPLFFAQAVGRFVRARKRGETASVFLPSVPMLLSFANEMELQRDHVLDRPKKEGEGLFDEEDRLLAEAERANDGPDGAGGDELSYEALGSDAVFDRVLYNAMEFGMQAHPGSEEENDYLGIPGLLEPDQVQMLLQKRQTRQIQRSRSKPAEEADLLELPADQRPVVTHQELRDLRKELNALVAAWHHRTNQPHGTVHNELRRQCGGPLTAQATANQLKARIAKIREWANS</sequence>
<evidence type="ECO:0000313" key="3">
    <source>
        <dbReference type="Proteomes" id="UP001422759"/>
    </source>
</evidence>
<dbReference type="PANTHER" id="PTHR47396">
    <property type="entry name" value="TYPE I RESTRICTION ENZYME ECOKI R PROTEIN"/>
    <property type="match status" value="1"/>
</dbReference>
<dbReference type="InterPro" id="IPR006935">
    <property type="entry name" value="Helicase/UvrB_N"/>
</dbReference>
<dbReference type="PROSITE" id="PS51192">
    <property type="entry name" value="HELICASE_ATP_BIND_1"/>
    <property type="match status" value="1"/>
</dbReference>
<keyword evidence="2" id="KW-0378">Hydrolase</keyword>
<keyword evidence="2" id="KW-0067">ATP-binding</keyword>
<dbReference type="InterPro" id="IPR050742">
    <property type="entry name" value="Helicase_Restrict-Modif_Enz"/>
</dbReference>
<comment type="caution">
    <text evidence="2">The sequence shown here is derived from an EMBL/GenBank/DDBJ whole genome shotgun (WGS) entry which is preliminary data.</text>
</comment>
<dbReference type="InterPro" id="IPR027417">
    <property type="entry name" value="P-loop_NTPase"/>
</dbReference>
<dbReference type="Proteomes" id="UP001422759">
    <property type="component" value="Unassembled WGS sequence"/>
</dbReference>
<accession>A0ABP5LE97</accession>
<dbReference type="GO" id="GO:0004386">
    <property type="term" value="F:helicase activity"/>
    <property type="evidence" value="ECO:0007669"/>
    <property type="project" value="UniProtKB-KW"/>
</dbReference>
<dbReference type="SUPFAM" id="SSF52540">
    <property type="entry name" value="P-loop containing nucleoside triphosphate hydrolases"/>
    <property type="match status" value="2"/>
</dbReference>
<dbReference type="PANTHER" id="PTHR47396:SF2">
    <property type="entry name" value="HELICASE ATP-BINDING DOMAIN-CONTAINING PROTEIN"/>
    <property type="match status" value="1"/>
</dbReference>
<protein>
    <submittedName>
        <fullName evidence="2">DEAD/DEAH box helicase</fullName>
    </submittedName>
</protein>
<dbReference type="InterPro" id="IPR014001">
    <property type="entry name" value="Helicase_ATP-bd"/>
</dbReference>
<organism evidence="2 3">
    <name type="scientific">Kitasatospora kazusensis</name>
    <dbReference type="NCBI Taxonomy" id="407974"/>
    <lineage>
        <taxon>Bacteria</taxon>
        <taxon>Bacillati</taxon>
        <taxon>Actinomycetota</taxon>
        <taxon>Actinomycetes</taxon>
        <taxon>Kitasatosporales</taxon>
        <taxon>Streptomycetaceae</taxon>
        <taxon>Kitasatospora</taxon>
    </lineage>
</organism>
<evidence type="ECO:0000259" key="1">
    <source>
        <dbReference type="PROSITE" id="PS51192"/>
    </source>
</evidence>
<proteinExistence type="predicted"/>
<dbReference type="EMBL" id="BAAANT010000015">
    <property type="protein sequence ID" value="GAA2143883.1"/>
    <property type="molecule type" value="Genomic_DNA"/>
</dbReference>
<keyword evidence="2" id="KW-0547">Nucleotide-binding</keyword>
<dbReference type="RefSeq" id="WP_344465302.1">
    <property type="nucleotide sequence ID" value="NZ_BAAANT010000015.1"/>
</dbReference>
<name>A0ABP5LE97_9ACTN</name>
<dbReference type="Pfam" id="PF04851">
    <property type="entry name" value="ResIII"/>
    <property type="match status" value="1"/>
</dbReference>
<evidence type="ECO:0000313" key="2">
    <source>
        <dbReference type="EMBL" id="GAA2143883.1"/>
    </source>
</evidence>
<feature type="domain" description="Helicase ATP-binding" evidence="1">
    <location>
        <begin position="50"/>
        <end position="207"/>
    </location>
</feature>